<protein>
    <recommendedName>
        <fullName evidence="9">Innexin</fullName>
    </recommendedName>
</protein>
<keyword evidence="4 9" id="KW-0812">Transmembrane</keyword>
<keyword evidence="5 9" id="KW-1133">Transmembrane helix</keyword>
<organism evidence="10 11">
    <name type="scientific">Aplysia californica</name>
    <name type="common">California sea hare</name>
    <dbReference type="NCBI Taxonomy" id="6500"/>
    <lineage>
        <taxon>Eukaryota</taxon>
        <taxon>Metazoa</taxon>
        <taxon>Spiralia</taxon>
        <taxon>Lophotrochozoa</taxon>
        <taxon>Mollusca</taxon>
        <taxon>Gastropoda</taxon>
        <taxon>Heterobranchia</taxon>
        <taxon>Euthyneura</taxon>
        <taxon>Tectipleura</taxon>
        <taxon>Aplysiida</taxon>
        <taxon>Aplysioidea</taxon>
        <taxon>Aplysiidae</taxon>
        <taxon>Aplysia</taxon>
    </lineage>
</organism>
<evidence type="ECO:0000256" key="4">
    <source>
        <dbReference type="ARBA" id="ARBA00022692"/>
    </source>
</evidence>
<dbReference type="PROSITE" id="PS51013">
    <property type="entry name" value="PANNEXIN"/>
    <property type="match status" value="1"/>
</dbReference>
<feature type="transmembrane region" description="Helical" evidence="9">
    <location>
        <begin position="212"/>
        <end position="235"/>
    </location>
</feature>
<dbReference type="InterPro" id="IPR000990">
    <property type="entry name" value="Innexin"/>
</dbReference>
<evidence type="ECO:0000313" key="10">
    <source>
        <dbReference type="Proteomes" id="UP000694888"/>
    </source>
</evidence>
<dbReference type="Proteomes" id="UP000694888">
    <property type="component" value="Unplaced"/>
</dbReference>
<accession>A0ABM1A4R8</accession>
<evidence type="ECO:0000313" key="11">
    <source>
        <dbReference type="RefSeq" id="XP_012940817.1"/>
    </source>
</evidence>
<dbReference type="Pfam" id="PF00876">
    <property type="entry name" value="Innexin"/>
    <property type="match status" value="1"/>
</dbReference>
<reference evidence="11" key="1">
    <citation type="submission" date="2025-08" db="UniProtKB">
        <authorList>
            <consortium name="RefSeq"/>
        </authorList>
    </citation>
    <scope>IDENTIFICATION</scope>
</reference>
<keyword evidence="8 9" id="KW-0407">Ion channel</keyword>
<comment type="caution">
    <text evidence="9">Lacks conserved residue(s) required for the propagation of feature annotation.</text>
</comment>
<keyword evidence="6 9" id="KW-0406">Ion transport</keyword>
<feature type="transmembrane region" description="Helical" evidence="9">
    <location>
        <begin position="298"/>
        <end position="325"/>
    </location>
</feature>
<dbReference type="PANTHER" id="PTHR11893:SF36">
    <property type="entry name" value="INNEXIN-5"/>
    <property type="match status" value="1"/>
</dbReference>
<proteinExistence type="inferred from homology"/>
<comment type="function">
    <text evidence="9">Structural component of the gap junctions.</text>
</comment>
<gene>
    <name evidence="11" type="primary">LOC101846595</name>
    <name evidence="9" type="synonym">inx</name>
</gene>
<keyword evidence="2 9" id="KW-0813">Transport</keyword>
<evidence type="ECO:0000256" key="3">
    <source>
        <dbReference type="ARBA" id="ARBA00022475"/>
    </source>
</evidence>
<evidence type="ECO:0000256" key="7">
    <source>
        <dbReference type="ARBA" id="ARBA00023136"/>
    </source>
</evidence>
<name>A0ABM1A4R8_APLCA</name>
<dbReference type="RefSeq" id="XP_012940817.1">
    <property type="nucleotide sequence ID" value="XM_013085363.2"/>
</dbReference>
<comment type="similarity">
    <text evidence="9">Belongs to the pannexin family.</text>
</comment>
<feature type="transmembrane region" description="Helical" evidence="9">
    <location>
        <begin position="103"/>
        <end position="120"/>
    </location>
</feature>
<evidence type="ECO:0000256" key="5">
    <source>
        <dbReference type="ARBA" id="ARBA00022989"/>
    </source>
</evidence>
<dbReference type="GeneID" id="101846595"/>
<comment type="subcellular location">
    <subcellularLocation>
        <location evidence="1 9">Cell membrane</location>
        <topology evidence="1 9">Multi-pass membrane protein</topology>
    </subcellularLocation>
</comment>
<sequence>MSSLSAVISAFSAIGLSWGVRDDDIIDRLNHWVMYGMLLALAVGSGAKQYVGDPIICWVPTEFKDKRYKRYINNHCWVNSLYNVPFDDPIPLEENRPDNDVSYYRWVTVIFLVQAFMFKVPHFIWRDLKAYSGVNLTKIVGMTQECALMTPKKKDVQLGHVAEFLDRWLSTHVPAVRSKEAPDLSDASPFRRRVRSMKSAGGKRSGRFLVRLYLCIKFLYIINVIGQFFIISSFLKLNYWTFGFDAISSYFLDGEWEDWSSFPRVVLCDFKIRQLQNVYTYTVQCVLSVNLFLEKMFLLLWFCFYLLLAANILSMAKWIVQLLLWSKTKDFLLRFTGVIAPGRQPTPGEIKSFRQFAYSYLGPDGVFLLRMISINTPHLLTLDLIKQIWTVYIKKRPFEQSLSRSGSTTPIANSNNV</sequence>
<dbReference type="PRINTS" id="PR01262">
    <property type="entry name" value="INNEXIN"/>
</dbReference>
<evidence type="ECO:0000256" key="9">
    <source>
        <dbReference type="RuleBase" id="RU010713"/>
    </source>
</evidence>
<keyword evidence="3" id="KW-1003">Cell membrane</keyword>
<dbReference type="PANTHER" id="PTHR11893">
    <property type="entry name" value="INNEXIN"/>
    <property type="match status" value="1"/>
</dbReference>
<evidence type="ECO:0000256" key="8">
    <source>
        <dbReference type="ARBA" id="ARBA00023303"/>
    </source>
</evidence>
<evidence type="ECO:0000256" key="6">
    <source>
        <dbReference type="ARBA" id="ARBA00023065"/>
    </source>
</evidence>
<evidence type="ECO:0000256" key="1">
    <source>
        <dbReference type="ARBA" id="ARBA00004651"/>
    </source>
</evidence>
<keyword evidence="7 9" id="KW-0472">Membrane</keyword>
<keyword evidence="10" id="KW-1185">Reference proteome</keyword>
<evidence type="ECO:0000256" key="2">
    <source>
        <dbReference type="ARBA" id="ARBA00022448"/>
    </source>
</evidence>